<accession>A0A5B9E1D7</accession>
<dbReference type="PANTHER" id="PTHR36920">
    <property type="match status" value="1"/>
</dbReference>
<evidence type="ECO:0000313" key="2">
    <source>
        <dbReference type="EMBL" id="QEE25489.1"/>
    </source>
</evidence>
<evidence type="ECO:0000313" key="3">
    <source>
        <dbReference type="Proteomes" id="UP000321807"/>
    </source>
</evidence>
<dbReference type="Proteomes" id="UP000321807">
    <property type="component" value="Chromosome"/>
</dbReference>
<organism evidence="2 3">
    <name type="scientific">Rhodanobacter glycinis</name>
    <dbReference type="NCBI Taxonomy" id="582702"/>
    <lineage>
        <taxon>Bacteria</taxon>
        <taxon>Pseudomonadati</taxon>
        <taxon>Pseudomonadota</taxon>
        <taxon>Gammaproteobacteria</taxon>
        <taxon>Lysobacterales</taxon>
        <taxon>Rhodanobacteraceae</taxon>
        <taxon>Rhodanobacter</taxon>
    </lineage>
</organism>
<dbReference type="Pfam" id="PF03922">
    <property type="entry name" value="OmpW"/>
    <property type="match status" value="1"/>
</dbReference>
<feature type="signal peptide" evidence="1">
    <location>
        <begin position="1"/>
        <end position="28"/>
    </location>
</feature>
<proteinExistence type="predicted"/>
<dbReference type="GO" id="GO:0055085">
    <property type="term" value="P:transmembrane transport"/>
    <property type="evidence" value="ECO:0007669"/>
    <property type="project" value="TreeGrafter"/>
</dbReference>
<dbReference type="GO" id="GO:0019867">
    <property type="term" value="C:outer membrane"/>
    <property type="evidence" value="ECO:0007669"/>
    <property type="project" value="InterPro"/>
</dbReference>
<dbReference type="InterPro" id="IPR005618">
    <property type="entry name" value="OMPW"/>
</dbReference>
<keyword evidence="1" id="KW-0732">Signal</keyword>
<dbReference type="KEGG" id="rgl:CS053_14010"/>
<dbReference type="InterPro" id="IPR011250">
    <property type="entry name" value="OMP/PagP_B-barrel"/>
</dbReference>
<dbReference type="SUPFAM" id="SSF56925">
    <property type="entry name" value="OMPA-like"/>
    <property type="match status" value="1"/>
</dbReference>
<reference evidence="2 3" key="1">
    <citation type="submission" date="2019-08" db="EMBL/GenBank/DDBJ databases">
        <title>Complete genome sequence of Rhodanobacter glycinis strain T01E-68 isolated from tomato root.</title>
        <authorList>
            <person name="Weon H.-Y."/>
            <person name="Lee S.A."/>
        </authorList>
    </citation>
    <scope>NUCLEOTIDE SEQUENCE [LARGE SCALE GENOMIC DNA]</scope>
    <source>
        <strain evidence="2 3">T01E-68</strain>
    </source>
</reference>
<name>A0A5B9E1D7_9GAMM</name>
<dbReference type="AlphaFoldDB" id="A0A5B9E1D7"/>
<dbReference type="EMBL" id="CP042807">
    <property type="protein sequence ID" value="QEE25489.1"/>
    <property type="molecule type" value="Genomic_DNA"/>
</dbReference>
<evidence type="ECO:0000256" key="1">
    <source>
        <dbReference type="SAM" id="SignalP"/>
    </source>
</evidence>
<dbReference type="RefSeq" id="WP_147627856.1">
    <property type="nucleotide sequence ID" value="NZ_CP042807.1"/>
</dbReference>
<dbReference type="Gene3D" id="2.40.160.20">
    <property type="match status" value="1"/>
</dbReference>
<sequence>MQLQRVGRRFGAMMAGLAMLGAVGAAQAQTAGSNVISVGWLNITPHNKSTPLTLTSINGSPVNIVQTGTGFKALEANTLYITFAHFFTDHISAELVGGIPTKLKFAGSGTLARAGTLGEATPIAPTAFVRYHFFDAQATFRPYVGLGINHTQFIHGKVTNAPGLLGPGATGTVSASSSWNPAYVIGATYAVADHWAVALSASYIPVKTTAQLNGTTGSGVHISSHATDKLDPVNLFLGVNYRF</sequence>
<gene>
    <name evidence="2" type="ORF">CS053_14010</name>
</gene>
<dbReference type="PANTHER" id="PTHR36920:SF1">
    <property type="entry name" value="OUTER MEMBRANE PROTEIN W"/>
    <property type="match status" value="1"/>
</dbReference>
<feature type="chain" id="PRO_5022905635" evidence="1">
    <location>
        <begin position="29"/>
        <end position="243"/>
    </location>
</feature>
<protein>
    <submittedName>
        <fullName evidence="2">OmpW family protein</fullName>
    </submittedName>
</protein>